<dbReference type="InterPro" id="IPR045584">
    <property type="entry name" value="Pilin-like"/>
</dbReference>
<evidence type="ECO:0000256" key="2">
    <source>
        <dbReference type="SAM" id="Phobius"/>
    </source>
</evidence>
<dbReference type="NCBIfam" id="TIGR02532">
    <property type="entry name" value="IV_pilin_GFxxxE"/>
    <property type="match status" value="1"/>
</dbReference>
<proteinExistence type="predicted"/>
<sequence length="150" mass="17081">MQDSKGFTLIELMIVVVILAIIAAIAIPNYQETVRKNKEAKAQQEILKVAEQLERYRARNFNYRNFTATNVQLPAGYSLNIYDLDSTTKELTDGVQGRGWYIKVKPDTNPKNHYFLMSSNGLKCKAIAESDIDFKCEPWNESTKAGSQPW</sequence>
<reference evidence="3 4" key="1">
    <citation type="submission" date="2020-08" db="EMBL/GenBank/DDBJ databases">
        <title>Functional genomics of gut bacteria from endangered species of beetles.</title>
        <authorList>
            <person name="Carlos-Shanley C."/>
        </authorList>
    </citation>
    <scope>NUCLEOTIDE SEQUENCE [LARGE SCALE GENOMIC DNA]</scope>
    <source>
        <strain evidence="3 4">S00127</strain>
    </source>
</reference>
<dbReference type="Pfam" id="PF07963">
    <property type="entry name" value="N_methyl"/>
    <property type="match status" value="1"/>
</dbReference>
<feature type="transmembrane region" description="Helical" evidence="2">
    <location>
        <begin position="6"/>
        <end position="27"/>
    </location>
</feature>
<protein>
    <submittedName>
        <fullName evidence="3">Type IV pilus assembly protein PilE</fullName>
    </submittedName>
</protein>
<dbReference type="PROSITE" id="PS00409">
    <property type="entry name" value="PROKAR_NTER_METHYL"/>
    <property type="match status" value="1"/>
</dbReference>
<dbReference type="EMBL" id="JACHLA010000004">
    <property type="protein sequence ID" value="MBB6363061.1"/>
    <property type="molecule type" value="Genomic_DNA"/>
</dbReference>
<name>A0AAW3VF39_ACILW</name>
<dbReference type="InterPro" id="IPR031982">
    <property type="entry name" value="PilE-like"/>
</dbReference>
<dbReference type="PANTHER" id="PTHR30093">
    <property type="entry name" value="GENERAL SECRETION PATHWAY PROTEIN G"/>
    <property type="match status" value="1"/>
</dbReference>
<dbReference type="PANTHER" id="PTHR30093:SF47">
    <property type="entry name" value="TYPE IV PILUS NON-CORE MINOR PILIN PILE"/>
    <property type="match status" value="1"/>
</dbReference>
<comment type="caution">
    <text evidence="3">The sequence shown here is derived from an EMBL/GenBank/DDBJ whole genome shotgun (WGS) entry which is preliminary data.</text>
</comment>
<dbReference type="PRINTS" id="PR00813">
    <property type="entry name" value="BCTERIALGSPG"/>
</dbReference>
<dbReference type="RefSeq" id="WP_184412744.1">
    <property type="nucleotide sequence ID" value="NZ_JACHLA010000004.1"/>
</dbReference>
<dbReference type="Gene3D" id="3.30.700.10">
    <property type="entry name" value="Glycoprotein, Type 4 Pilin"/>
    <property type="match status" value="1"/>
</dbReference>
<dbReference type="GO" id="GO:0043683">
    <property type="term" value="P:type IV pilus assembly"/>
    <property type="evidence" value="ECO:0007669"/>
    <property type="project" value="InterPro"/>
</dbReference>
<dbReference type="Pfam" id="PF16732">
    <property type="entry name" value="ComP_DUS"/>
    <property type="match status" value="1"/>
</dbReference>
<organism evidence="3 4">
    <name type="scientific">Acinetobacter lwoffii</name>
    <dbReference type="NCBI Taxonomy" id="28090"/>
    <lineage>
        <taxon>Bacteria</taxon>
        <taxon>Pseudomonadati</taxon>
        <taxon>Pseudomonadota</taxon>
        <taxon>Gammaproteobacteria</taxon>
        <taxon>Moraxellales</taxon>
        <taxon>Moraxellaceae</taxon>
        <taxon>Acinetobacter</taxon>
    </lineage>
</organism>
<evidence type="ECO:0000256" key="1">
    <source>
        <dbReference type="ARBA" id="ARBA00022481"/>
    </source>
</evidence>
<keyword evidence="1" id="KW-0488">Methylation</keyword>
<dbReference type="AlphaFoldDB" id="A0AAW3VF39"/>
<dbReference type="SUPFAM" id="SSF54523">
    <property type="entry name" value="Pili subunits"/>
    <property type="match status" value="1"/>
</dbReference>
<evidence type="ECO:0000313" key="3">
    <source>
        <dbReference type="EMBL" id="MBB6363061.1"/>
    </source>
</evidence>
<dbReference type="GO" id="GO:0015627">
    <property type="term" value="C:type II protein secretion system complex"/>
    <property type="evidence" value="ECO:0007669"/>
    <property type="project" value="InterPro"/>
</dbReference>
<dbReference type="GO" id="GO:0015628">
    <property type="term" value="P:protein secretion by the type II secretion system"/>
    <property type="evidence" value="ECO:0007669"/>
    <property type="project" value="InterPro"/>
</dbReference>
<keyword evidence="2" id="KW-0472">Membrane</keyword>
<dbReference type="Proteomes" id="UP000548425">
    <property type="component" value="Unassembled WGS sequence"/>
</dbReference>
<keyword evidence="2" id="KW-1133">Transmembrane helix</keyword>
<accession>A0AAW3VF39</accession>
<dbReference type="InterPro" id="IPR012902">
    <property type="entry name" value="N_methyl_site"/>
</dbReference>
<dbReference type="InterPro" id="IPR000983">
    <property type="entry name" value="Bac_GSPG_pilin"/>
</dbReference>
<gene>
    <name evidence="3" type="ORF">HNP34_001182</name>
</gene>
<keyword evidence="2" id="KW-0812">Transmembrane</keyword>
<evidence type="ECO:0000313" key="4">
    <source>
        <dbReference type="Proteomes" id="UP000548425"/>
    </source>
</evidence>